<feature type="transmembrane region" description="Helical" evidence="5">
    <location>
        <begin position="357"/>
        <end position="379"/>
    </location>
</feature>
<dbReference type="Pfam" id="PF07690">
    <property type="entry name" value="MFS_1"/>
    <property type="match status" value="1"/>
</dbReference>
<feature type="transmembrane region" description="Helical" evidence="5">
    <location>
        <begin position="329"/>
        <end position="351"/>
    </location>
</feature>
<dbReference type="PANTHER" id="PTHR23521">
    <property type="entry name" value="TRANSPORTER MFS SUPERFAMILY"/>
    <property type="match status" value="1"/>
</dbReference>
<organism evidence="6 7">
    <name type="scientific">Hydrogenophaga palleronii</name>
    <dbReference type="NCBI Taxonomy" id="65655"/>
    <lineage>
        <taxon>Bacteria</taxon>
        <taxon>Pseudomonadati</taxon>
        <taxon>Pseudomonadota</taxon>
        <taxon>Betaproteobacteria</taxon>
        <taxon>Burkholderiales</taxon>
        <taxon>Comamonadaceae</taxon>
        <taxon>Hydrogenophaga</taxon>
    </lineage>
</organism>
<feature type="transmembrane region" description="Helical" evidence="5">
    <location>
        <begin position="272"/>
        <end position="290"/>
    </location>
</feature>
<proteinExistence type="predicted"/>
<feature type="transmembrane region" description="Helical" evidence="5">
    <location>
        <begin position="80"/>
        <end position="99"/>
    </location>
</feature>
<evidence type="ECO:0000256" key="5">
    <source>
        <dbReference type="SAM" id="Phobius"/>
    </source>
</evidence>
<feature type="transmembrane region" description="Helical" evidence="5">
    <location>
        <begin position="105"/>
        <end position="126"/>
    </location>
</feature>
<evidence type="ECO:0000256" key="1">
    <source>
        <dbReference type="ARBA" id="ARBA00022692"/>
    </source>
</evidence>
<feature type="transmembrane region" description="Helical" evidence="5">
    <location>
        <begin position="240"/>
        <end position="260"/>
    </location>
</feature>
<dbReference type="CDD" id="cd17477">
    <property type="entry name" value="MFS_YcaD_like"/>
    <property type="match status" value="1"/>
</dbReference>
<feature type="transmembrane region" description="Helical" evidence="5">
    <location>
        <begin position="12"/>
        <end position="36"/>
    </location>
</feature>
<keyword evidence="3 5" id="KW-0472">Membrane</keyword>
<feature type="compositionally biased region" description="Low complexity" evidence="4">
    <location>
        <begin position="416"/>
        <end position="431"/>
    </location>
</feature>
<dbReference type="SUPFAM" id="SSF103473">
    <property type="entry name" value="MFS general substrate transporter"/>
    <property type="match status" value="1"/>
</dbReference>
<dbReference type="InterPro" id="IPR036259">
    <property type="entry name" value="MFS_trans_sf"/>
</dbReference>
<feature type="region of interest" description="Disordered" evidence="4">
    <location>
        <begin position="408"/>
        <end position="431"/>
    </location>
</feature>
<dbReference type="InterPro" id="IPR047200">
    <property type="entry name" value="MFS_YcaD-like"/>
</dbReference>
<feature type="transmembrane region" description="Helical" evidence="5">
    <location>
        <begin position="296"/>
        <end position="317"/>
    </location>
</feature>
<evidence type="ECO:0000256" key="3">
    <source>
        <dbReference type="ARBA" id="ARBA00023136"/>
    </source>
</evidence>
<dbReference type="EMBL" id="JAVDWU010000007">
    <property type="protein sequence ID" value="MDR7151552.1"/>
    <property type="molecule type" value="Genomic_DNA"/>
</dbReference>
<sequence length="431" mass="44889">MMTRGSELGRLLWPLSSVLSGVGLLVVGVGLLFSVVGLRAGLANFSGLTLGLVMSAYFAGFVLGTYVGPMIIRRVGHIRTFAAMASVASTMPILHALWIDPWFWGLLRLVTGVCLVGLYIVVESWLNALAPNEHRGKVFAAYMSVNFVALALGQWLILVGDRLGFVPFAMVSVLFSFALLPITLTPVNQPAPVEAPSFSLRTLYLASPLGVAVAFASGLLNGTFYSMGALYAVGVGLSDTGVAAFMAATILGGAIFQWPVGHYSDSHDRRSVLMWVCLGAAALAAVAFVLPALNVGWLVGVGLLYGGLVFTVYGLGVAHVNDVIDSSRLLEFTSGLLLVHGVGAAVGPVLAGGVMDQFGASSLMVFFAGVLVLLALYTLKRMGSAPPVPETAKADYVVMGSGSQAVLQMDPRDTSDASPSAAPAASPPHSL</sequence>
<name>A0ABU1WR95_9BURK</name>
<protein>
    <submittedName>
        <fullName evidence="6">MFS family permease</fullName>
    </submittedName>
</protein>
<accession>A0ABU1WR95</accession>
<evidence type="ECO:0000256" key="4">
    <source>
        <dbReference type="SAM" id="MobiDB-lite"/>
    </source>
</evidence>
<keyword evidence="1 5" id="KW-0812">Transmembrane</keyword>
<evidence type="ECO:0000256" key="2">
    <source>
        <dbReference type="ARBA" id="ARBA00022989"/>
    </source>
</evidence>
<keyword evidence="7" id="KW-1185">Reference proteome</keyword>
<keyword evidence="2 5" id="KW-1133">Transmembrane helix</keyword>
<dbReference type="PANTHER" id="PTHR23521:SF3">
    <property type="entry name" value="MFS TRANSPORTER"/>
    <property type="match status" value="1"/>
</dbReference>
<feature type="transmembrane region" description="Helical" evidence="5">
    <location>
        <begin position="138"/>
        <end position="157"/>
    </location>
</feature>
<comment type="caution">
    <text evidence="6">The sequence shown here is derived from an EMBL/GenBank/DDBJ whole genome shotgun (WGS) entry which is preliminary data.</text>
</comment>
<feature type="transmembrane region" description="Helical" evidence="5">
    <location>
        <begin position="48"/>
        <end position="68"/>
    </location>
</feature>
<evidence type="ECO:0000313" key="7">
    <source>
        <dbReference type="Proteomes" id="UP001265700"/>
    </source>
</evidence>
<feature type="transmembrane region" description="Helical" evidence="5">
    <location>
        <begin position="163"/>
        <end position="182"/>
    </location>
</feature>
<dbReference type="Gene3D" id="1.20.1250.20">
    <property type="entry name" value="MFS general substrate transporter like domains"/>
    <property type="match status" value="2"/>
</dbReference>
<reference evidence="6 7" key="1">
    <citation type="submission" date="2023-07" db="EMBL/GenBank/DDBJ databases">
        <title>Sorghum-associated microbial communities from plants grown in Nebraska, USA.</title>
        <authorList>
            <person name="Schachtman D."/>
        </authorList>
    </citation>
    <scope>NUCLEOTIDE SEQUENCE [LARGE SCALE GENOMIC DNA]</scope>
    <source>
        <strain evidence="6 7">4249</strain>
    </source>
</reference>
<dbReference type="Proteomes" id="UP001265700">
    <property type="component" value="Unassembled WGS sequence"/>
</dbReference>
<feature type="transmembrane region" description="Helical" evidence="5">
    <location>
        <begin position="203"/>
        <end position="220"/>
    </location>
</feature>
<evidence type="ECO:0000313" key="6">
    <source>
        <dbReference type="EMBL" id="MDR7151552.1"/>
    </source>
</evidence>
<gene>
    <name evidence="6" type="ORF">J2W49_003528</name>
</gene>
<dbReference type="InterPro" id="IPR011701">
    <property type="entry name" value="MFS"/>
</dbReference>